<accession>A0A6I4M323</accession>
<dbReference type="GO" id="GO:0016787">
    <property type="term" value="F:hydrolase activity"/>
    <property type="evidence" value="ECO:0007669"/>
    <property type="project" value="UniProtKB-KW"/>
</dbReference>
<protein>
    <submittedName>
        <fullName evidence="3">Cell wall hydrolase</fullName>
    </submittedName>
</protein>
<feature type="chain" id="PRO_5026030373" evidence="1">
    <location>
        <begin position="21"/>
        <end position="240"/>
    </location>
</feature>
<dbReference type="InterPro" id="IPR042047">
    <property type="entry name" value="SleB_dom1"/>
</dbReference>
<dbReference type="EMBL" id="SDWJ01000002">
    <property type="protein sequence ID" value="MVZ98370.1"/>
    <property type="molecule type" value="Genomic_DNA"/>
</dbReference>
<proteinExistence type="predicted"/>
<dbReference type="InterPro" id="IPR011105">
    <property type="entry name" value="Cell_wall_hydrolase_SleB"/>
</dbReference>
<evidence type="ECO:0000256" key="1">
    <source>
        <dbReference type="SAM" id="SignalP"/>
    </source>
</evidence>
<keyword evidence="3" id="KW-0378">Hydrolase</keyword>
<dbReference type="RefSeq" id="WP_160354285.1">
    <property type="nucleotide sequence ID" value="NZ_SDWJ01000002.1"/>
</dbReference>
<keyword evidence="4" id="KW-1185">Reference proteome</keyword>
<reference evidence="3 4" key="1">
    <citation type="submission" date="2019-01" db="EMBL/GenBank/DDBJ databases">
        <title>Sphingorhabdus lacus sp.nov., isolated from an oligotrophic freshwater lake.</title>
        <authorList>
            <person name="Park M."/>
        </authorList>
    </citation>
    <scope>NUCLEOTIDE SEQUENCE [LARGE SCALE GENOMIC DNA]</scope>
    <source>
        <strain evidence="3 4">IMCC26285</strain>
    </source>
</reference>
<dbReference type="Proteomes" id="UP000471147">
    <property type="component" value="Unassembled WGS sequence"/>
</dbReference>
<evidence type="ECO:0000313" key="4">
    <source>
        <dbReference type="Proteomes" id="UP000471147"/>
    </source>
</evidence>
<feature type="domain" description="Cell wall hydrolase SleB" evidence="2">
    <location>
        <begin position="137"/>
        <end position="239"/>
    </location>
</feature>
<dbReference type="Pfam" id="PF07486">
    <property type="entry name" value="Hydrolase_2"/>
    <property type="match status" value="1"/>
</dbReference>
<organism evidence="3 4">
    <name type="scientific">Sphingorhabdus profundilacus</name>
    <dbReference type="NCBI Taxonomy" id="2509718"/>
    <lineage>
        <taxon>Bacteria</taxon>
        <taxon>Pseudomonadati</taxon>
        <taxon>Pseudomonadota</taxon>
        <taxon>Alphaproteobacteria</taxon>
        <taxon>Sphingomonadales</taxon>
        <taxon>Sphingomonadaceae</taxon>
        <taxon>Sphingorhabdus</taxon>
    </lineage>
</organism>
<gene>
    <name evidence="3" type="ORF">EUU23_11770</name>
</gene>
<evidence type="ECO:0000313" key="3">
    <source>
        <dbReference type="EMBL" id="MVZ98370.1"/>
    </source>
</evidence>
<comment type="caution">
    <text evidence="3">The sequence shown here is derived from an EMBL/GenBank/DDBJ whole genome shotgun (WGS) entry which is preliminary data.</text>
</comment>
<sequence length="240" mass="25501">MLNIIRAASVVAISCTLASAALTADAGFAFGNHQSTALGATSIVIDAAQIAADQQNSDRLKNGEITTKLGENGDIIFIPGNGGADTPEIGSSLADDAREESVSASSLTELVRMQDTSEPLDSEERCLAGAIYFESKGESLAGQLAVARVVIARAQSGRFPSTLCGVVYQKSQFSFIRGGGMPRISTSSTHWRNAVAISRIALENSWKSPVEGALFFHARHVSPGWRLTRIGSIDNHIFYR</sequence>
<dbReference type="OrthoDB" id="9785345at2"/>
<keyword evidence="1" id="KW-0732">Signal</keyword>
<dbReference type="AlphaFoldDB" id="A0A6I4M323"/>
<dbReference type="Gene3D" id="1.10.10.2520">
    <property type="entry name" value="Cell wall hydrolase SleB, domain 1"/>
    <property type="match status" value="1"/>
</dbReference>
<name>A0A6I4M323_9SPHN</name>
<feature type="signal peptide" evidence="1">
    <location>
        <begin position="1"/>
        <end position="20"/>
    </location>
</feature>
<evidence type="ECO:0000259" key="2">
    <source>
        <dbReference type="Pfam" id="PF07486"/>
    </source>
</evidence>